<dbReference type="eggNOG" id="COG0582">
    <property type="taxonomic scope" value="Bacteria"/>
</dbReference>
<dbReference type="HOGENOM" id="CLU_3086381_0_0_6"/>
<evidence type="ECO:0000313" key="2">
    <source>
        <dbReference type="Proteomes" id="UP000000812"/>
    </source>
</evidence>
<protein>
    <submittedName>
        <fullName evidence="1">Uncharacterized protein</fullName>
    </submittedName>
</protein>
<reference evidence="1 2" key="1">
    <citation type="journal article" date="2000" name="Nature">
        <title>The genome sequence of the plant pathogen Xylella fastidiosa.</title>
        <authorList>
            <person name="Simpson A.J."/>
            <person name="Reinach F.C."/>
            <person name="Arruda P."/>
            <person name="Abreu F.A."/>
            <person name="Acencio M."/>
            <person name="Alvarenga R."/>
            <person name="Alves L.M."/>
            <person name="Araya J.E."/>
            <person name="Baia G.S."/>
            <person name="Baptista C.S."/>
            <person name="Barros M.H."/>
            <person name="Bonaccorsi E.D."/>
            <person name="Bordin S."/>
            <person name="Bove J.M."/>
            <person name="Briones M.R."/>
            <person name="Bueno M.R."/>
            <person name="Camargo A.A."/>
            <person name="Camargo L.E."/>
            <person name="Carraro D.M."/>
            <person name="Carrer H."/>
            <person name="Colauto N.B."/>
            <person name="Colombo C."/>
            <person name="Costa F.F."/>
            <person name="Costa M.C."/>
            <person name="Costa-Neto C.M."/>
            <person name="Coutinho L.L."/>
            <person name="Cristofani M."/>
            <person name="Dias-Neto E."/>
            <person name="Docena C."/>
            <person name="El-Dorry H."/>
            <person name="Facincani A.P."/>
            <person name="Ferreira A.J."/>
            <person name="Ferreira V.C."/>
            <person name="Ferro J.A."/>
            <person name="Fraga J.S."/>
            <person name="Franca S.C."/>
            <person name="Franco M.C."/>
            <person name="Frohme M."/>
            <person name="Furlan L.R."/>
            <person name="Garnier M."/>
            <person name="Goldman G.H."/>
            <person name="Goldman M.H."/>
            <person name="Gomes S.L."/>
            <person name="Gruber A."/>
            <person name="Ho P.L."/>
            <person name="Hoheisel J.D."/>
            <person name="Junqueira M.L."/>
            <person name="Kemper E.L."/>
            <person name="Kitajima J.P."/>
            <person name="Krieger J.E."/>
            <person name="Kuramae E.E."/>
            <person name="Laigret F."/>
            <person name="Lambais M.R."/>
            <person name="Leite L.C."/>
            <person name="Lemos E.G."/>
            <person name="Lemos M.V."/>
            <person name="Lopes S.A."/>
            <person name="Lopes C.R."/>
            <person name="Machado J.A."/>
            <person name="Machado M.A."/>
            <person name="Madeira A.M."/>
            <person name="Madeira H.M."/>
            <person name="Marino C.L."/>
            <person name="Marques M.V."/>
            <person name="Martins E.A."/>
            <person name="Martins E.M."/>
            <person name="Matsukuma A.Y."/>
            <person name="Menck C.F."/>
            <person name="Miracca E.C."/>
            <person name="Miyaki C.Y."/>
            <person name="Monteriro-Vitorello C.B."/>
            <person name="Moon D.H."/>
            <person name="Nagai M.A."/>
            <person name="Nascimento A.L."/>
            <person name="Netto L.E."/>
            <person name="Nhani A.Jr."/>
            <person name="Nobrega F.G."/>
            <person name="Nunes L.R."/>
            <person name="Oliveira M.A."/>
            <person name="de Oliveira M.C."/>
            <person name="de Oliveira R.C."/>
            <person name="Palmieri D.A."/>
            <person name="Paris A."/>
            <person name="Peixoto B.R."/>
            <person name="Pereira G.A."/>
            <person name="Pereira H.A.Jr."/>
            <person name="Pesquero J.B."/>
            <person name="Quaggio R.B."/>
            <person name="Roberto P.G."/>
            <person name="Rodrigues V."/>
            <person name="de M Rosa A.J."/>
            <person name="de Rosa V.E.Jr."/>
            <person name="de Sa R.G."/>
            <person name="Santelli R.V."/>
            <person name="Sawasaki H.E."/>
            <person name="da Silva A.C."/>
            <person name="da Silva A.M."/>
            <person name="da Silva F.R."/>
            <person name="da Silva W.A.Jr."/>
            <person name="da Silveira J.F."/>
            <person name="Silvestri M.L."/>
            <person name="Siqueira W.J."/>
            <person name="de Souza A.A."/>
            <person name="de Souza A.P."/>
            <person name="Terenzi M.F."/>
            <person name="Truffi D."/>
            <person name="Tsai S.M."/>
            <person name="Tsuhako M.H."/>
            <person name="Vallada H."/>
            <person name="Van Sluys M.A."/>
            <person name="Verjovski-Almeida S."/>
            <person name="Vettore A.L."/>
            <person name="Zago M.A."/>
            <person name="Zatz M."/>
            <person name="Meidanis J."/>
            <person name="Setubal J.C."/>
        </authorList>
    </citation>
    <scope>NUCLEOTIDE SEQUENCE [LARGE SCALE GENOMIC DNA]</scope>
    <source>
        <strain evidence="1 2">9a5c</strain>
    </source>
</reference>
<dbReference type="AlphaFoldDB" id="Q9P9V9"/>
<organism evidence="1 2">
    <name type="scientific">Xylella fastidiosa (strain 9a5c)</name>
    <dbReference type="NCBI Taxonomy" id="160492"/>
    <lineage>
        <taxon>Bacteria</taxon>
        <taxon>Pseudomonadati</taxon>
        <taxon>Pseudomonadota</taxon>
        <taxon>Gammaproteobacteria</taxon>
        <taxon>Lysobacterales</taxon>
        <taxon>Lysobacteraceae</taxon>
        <taxon>Xylella</taxon>
    </lineage>
</organism>
<dbReference type="EMBL" id="AE003849">
    <property type="protein sequence ID" value="AAF85546.1"/>
    <property type="molecule type" value="Genomic_DNA"/>
</dbReference>
<sequence>MPTWQRLVEGIAQGRPAQGDCEAIQPAPSKANHMLCFGRRYDIRLRLAPTRH</sequence>
<dbReference type="Proteomes" id="UP000000812">
    <property type="component" value="Chromosome"/>
</dbReference>
<dbReference type="PIR" id="D82517">
    <property type="entry name" value="D82517"/>
</dbReference>
<proteinExistence type="predicted"/>
<evidence type="ECO:0000313" key="1">
    <source>
        <dbReference type="EMBL" id="AAF85546.1"/>
    </source>
</evidence>
<accession>Q9P9V9</accession>
<dbReference type="KEGG" id="xfa:XF_2761"/>
<gene>
    <name evidence="1" type="ordered locus">XF_2761</name>
</gene>
<name>Q9P9V9_XYLFA</name>